<feature type="domain" description="MalQ N-terminal beta-sandwich" evidence="11">
    <location>
        <begin position="67"/>
        <end position="164"/>
    </location>
</feature>
<gene>
    <name evidence="12" type="ORF">EIK76_01650</name>
</gene>
<evidence type="ECO:0000256" key="10">
    <source>
        <dbReference type="RuleBase" id="RU361207"/>
    </source>
</evidence>
<dbReference type="NCBIfam" id="NF008274">
    <property type="entry name" value="PRK11052.1"/>
    <property type="match status" value="1"/>
</dbReference>
<evidence type="ECO:0000256" key="3">
    <source>
        <dbReference type="ARBA" id="ARBA00012560"/>
    </source>
</evidence>
<evidence type="ECO:0000313" key="12">
    <source>
        <dbReference type="EMBL" id="RRJ22813.1"/>
    </source>
</evidence>
<dbReference type="Pfam" id="PF02446">
    <property type="entry name" value="Glyco_hydro_77"/>
    <property type="match status" value="1"/>
</dbReference>
<dbReference type="InterPro" id="IPR048458">
    <property type="entry name" value="MalQ_N"/>
</dbReference>
<comment type="caution">
    <text evidence="12">The sequence shown here is derived from an EMBL/GenBank/DDBJ whole genome shotgun (WGS) entry which is preliminary data.</text>
</comment>
<dbReference type="InterPro" id="IPR003385">
    <property type="entry name" value="Glyco_hydro_77"/>
</dbReference>
<evidence type="ECO:0000259" key="11">
    <source>
        <dbReference type="Pfam" id="PF21226"/>
    </source>
</evidence>
<dbReference type="PANTHER" id="PTHR32438">
    <property type="entry name" value="4-ALPHA-GLUCANOTRANSFERASE DPE1, CHLOROPLASTIC/AMYLOPLASTIC"/>
    <property type="match status" value="1"/>
</dbReference>
<proteinExistence type="inferred from homology"/>
<protein>
    <recommendedName>
        <fullName evidence="4 10">4-alpha-glucanotransferase</fullName>
        <ecNumber evidence="3 10">2.4.1.25</ecNumber>
    </recommendedName>
    <alternativeName>
        <fullName evidence="8 10">Amylomaltase</fullName>
    </alternativeName>
    <alternativeName>
        <fullName evidence="9 10">Disproportionating enzyme</fullName>
    </alternativeName>
</protein>
<reference evidence="12 13" key="1">
    <citation type="submission" date="2018-11" db="EMBL/GenBank/DDBJ databases">
        <title>Draft genome analysis of Rheinheimera mesophila isolated from an industrial waste site.</title>
        <authorList>
            <person name="Yu Q."/>
            <person name="Qi Y."/>
            <person name="Zhang H."/>
            <person name="Lu Y."/>
            <person name="Pu J."/>
        </authorList>
    </citation>
    <scope>NUCLEOTIDE SEQUENCE [LARGE SCALE GENOMIC DNA]</scope>
    <source>
        <strain evidence="12 13">IITR13</strain>
    </source>
</reference>
<comment type="catalytic activity">
    <reaction evidence="1 10">
        <text>Transfers a segment of a (1-&gt;4)-alpha-D-glucan to a new position in an acceptor, which may be glucose or a (1-&gt;4)-alpha-D-glucan.</text>
        <dbReference type="EC" id="2.4.1.25"/>
    </reaction>
</comment>
<comment type="similarity">
    <text evidence="2 10">Belongs to the disproportionating enzyme family.</text>
</comment>
<dbReference type="Gene3D" id="3.20.20.80">
    <property type="entry name" value="Glycosidases"/>
    <property type="match status" value="1"/>
</dbReference>
<organism evidence="12 13">
    <name type="scientific">Rheinheimera mesophila</name>
    <dbReference type="NCBI Taxonomy" id="1547515"/>
    <lineage>
        <taxon>Bacteria</taxon>
        <taxon>Pseudomonadati</taxon>
        <taxon>Pseudomonadota</taxon>
        <taxon>Gammaproteobacteria</taxon>
        <taxon>Chromatiales</taxon>
        <taxon>Chromatiaceae</taxon>
        <taxon>Rheinheimera</taxon>
    </lineage>
</organism>
<evidence type="ECO:0000256" key="8">
    <source>
        <dbReference type="ARBA" id="ARBA00031423"/>
    </source>
</evidence>
<dbReference type="Proteomes" id="UP000276260">
    <property type="component" value="Unassembled WGS sequence"/>
</dbReference>
<evidence type="ECO:0000256" key="5">
    <source>
        <dbReference type="ARBA" id="ARBA00022676"/>
    </source>
</evidence>
<evidence type="ECO:0000256" key="6">
    <source>
        <dbReference type="ARBA" id="ARBA00022679"/>
    </source>
</evidence>
<dbReference type="EC" id="2.4.1.25" evidence="3 10"/>
<dbReference type="AlphaFoldDB" id="A0A3P3QR89"/>
<dbReference type="GO" id="GO:0004134">
    <property type="term" value="F:4-alpha-glucanotransferase activity"/>
    <property type="evidence" value="ECO:0007669"/>
    <property type="project" value="UniProtKB-EC"/>
</dbReference>
<dbReference type="Pfam" id="PF21226">
    <property type="entry name" value="MalQ_N"/>
    <property type="match status" value="1"/>
</dbReference>
<evidence type="ECO:0000313" key="13">
    <source>
        <dbReference type="Proteomes" id="UP000276260"/>
    </source>
</evidence>
<keyword evidence="13" id="KW-1185">Reference proteome</keyword>
<name>A0A3P3QR89_9GAMM</name>
<sequence length="727" mass="82195">MDKQLLSDLIAFTGIETQFTDAWGNQSEVAEKNLLTLLAAQGFAVDNEALAREQLLERQQDHWEQMLDPVSVQKAGQDTHIQLKLPIALANTALELLLTTEQGKTHRFTLTATEDADLNQVVVFDGEEYQQYQWTLPVLLDQGYHSVRLTLGELEFVQSLIITPSACFKPAEFNKQKQWGVSVQLYCVRSEQNWGIGDFADLRFLLGHLAQQGADFVGLNPIHALYPAMPESASPYSPSSRRWLNIIYLAAPQMPGFDQCKQVQQLINAPGFKQQLAAARAAEWVDYTAVTRLKLPVFKALYQWFIEHQSEHAELAHAFSVFKQQSGESLLQMALYDAIHAHLIQKDSHAWGWPVWPQAWQKPDSDEVLAFAKAHADELDFYCYLQFIAREQLAAAQAFAKQQGMLLGLYRDLAVGVSEASTEIWGNPDLYCRGASVGAPPDILGPKGQNWGLPPMLPYQMFQQAYRPMIDLFRANMQNSGALRIDHVMALLRLWWVPKGAESAGDGAYVYYPIQDLLGILALESQRHQVVVIGEDLGTVPDGIRDILAEYGMYSYRVFFFEKAEDGGYVSPAHYPVQAMATLTTHDMPTLIGYWHCGDLHLGKEVGLYRDDQLPGLFESRHKDKQKILDSLHGHQMLSPNFDHNVDHVGMTTELSHAIQRHVAKGSSQLLCLQLEDWMEMTQPVNIPGTSDEYPNWRRKLTMTLEQLAQQHNVNELLQELTRLRRG</sequence>
<evidence type="ECO:0000256" key="1">
    <source>
        <dbReference type="ARBA" id="ARBA00000439"/>
    </source>
</evidence>
<dbReference type="PANTHER" id="PTHR32438:SF5">
    <property type="entry name" value="4-ALPHA-GLUCANOTRANSFERASE DPE1, CHLOROPLASTIC_AMYLOPLASTIC"/>
    <property type="match status" value="1"/>
</dbReference>
<evidence type="ECO:0000256" key="2">
    <source>
        <dbReference type="ARBA" id="ARBA00005684"/>
    </source>
</evidence>
<evidence type="ECO:0000256" key="9">
    <source>
        <dbReference type="ARBA" id="ARBA00031501"/>
    </source>
</evidence>
<dbReference type="RefSeq" id="WP_046520167.1">
    <property type="nucleotide sequence ID" value="NZ_LAVS01000026.1"/>
</dbReference>
<dbReference type="NCBIfam" id="TIGR00217">
    <property type="entry name" value="malQ"/>
    <property type="match status" value="1"/>
</dbReference>
<keyword evidence="7 10" id="KW-0119">Carbohydrate metabolism</keyword>
<evidence type="ECO:0000256" key="7">
    <source>
        <dbReference type="ARBA" id="ARBA00023277"/>
    </source>
</evidence>
<keyword evidence="5 10" id="KW-0328">Glycosyltransferase</keyword>
<dbReference type="SUPFAM" id="SSF51445">
    <property type="entry name" value="(Trans)glycosidases"/>
    <property type="match status" value="1"/>
</dbReference>
<evidence type="ECO:0000256" key="4">
    <source>
        <dbReference type="ARBA" id="ARBA00020295"/>
    </source>
</evidence>
<dbReference type="GO" id="GO:0005975">
    <property type="term" value="P:carbohydrate metabolic process"/>
    <property type="evidence" value="ECO:0007669"/>
    <property type="project" value="InterPro"/>
</dbReference>
<dbReference type="InterPro" id="IPR017853">
    <property type="entry name" value="GH"/>
</dbReference>
<dbReference type="EMBL" id="RRCF01000001">
    <property type="protein sequence ID" value="RRJ22813.1"/>
    <property type="molecule type" value="Genomic_DNA"/>
</dbReference>
<accession>A0A3P3QR89</accession>
<keyword evidence="6 10" id="KW-0808">Transferase</keyword>
<dbReference type="OrthoDB" id="9763489at2"/>